<dbReference type="OrthoDB" id="1147023at2"/>
<name>A0A1G7R108_CHIFI</name>
<sequence>MTKFFTRVAVIGGCLITIAGCNKYLDKSPDSSWTELDTPAKVSQLLGTAYPQANYIVFAEAMSDNVEDKGAGVIDRTNLDPYFFNDVSATEQDSPEYYWQACYTAIAAANNALKACEAAADTSRYSAQKGEALVARAYAHFMLVTFFSKFYNAETASNDPGIPYVTEPEKVVMKQYERKTVAYTYDMIEKDLLAGMPLISDENYAVPRYHFNKSAAYAFATRFYLFKKDYQKVVEYANKAFPNNDLASNMRPWNTTYKTMTPAVIRDIYAKASEKANLLLVETQSTYGRYVALYRYGLTYNIQQQILGSNVTGGAFVYPLYYYGTRDYFVPKLTEYFVKASVNATIGDPYVMVPLFTTEEVLFNRAEANAYLGNNTEVLADLNLFASKRINNYNVSTHRITTTKIRNYYGIQDVKNGLLQTILDFKRAEFVQEGHRWFDIQRYKAQITHYTDKGEQMVLQADDKRRVLQIPLSATTSGIALNPR</sequence>
<keyword evidence="3" id="KW-0732">Signal</keyword>
<evidence type="ECO:0000313" key="8">
    <source>
        <dbReference type="EMBL" id="SDG04456.1"/>
    </source>
</evidence>
<dbReference type="InterPro" id="IPR011990">
    <property type="entry name" value="TPR-like_helical_dom_sf"/>
</dbReference>
<evidence type="ECO:0000313" key="9">
    <source>
        <dbReference type="Proteomes" id="UP000199045"/>
    </source>
</evidence>
<evidence type="ECO:0000256" key="3">
    <source>
        <dbReference type="ARBA" id="ARBA00022729"/>
    </source>
</evidence>
<organism evidence="8 9">
    <name type="scientific">Chitinophaga filiformis</name>
    <name type="common">Myxococcus filiformis</name>
    <name type="synonym">Flexibacter filiformis</name>
    <dbReference type="NCBI Taxonomy" id="104663"/>
    <lineage>
        <taxon>Bacteria</taxon>
        <taxon>Pseudomonadati</taxon>
        <taxon>Bacteroidota</taxon>
        <taxon>Chitinophagia</taxon>
        <taxon>Chitinophagales</taxon>
        <taxon>Chitinophagaceae</taxon>
        <taxon>Chitinophaga</taxon>
    </lineage>
</organism>
<proteinExistence type="inferred from homology"/>
<dbReference type="Pfam" id="PF07980">
    <property type="entry name" value="SusD_RagB"/>
    <property type="match status" value="1"/>
</dbReference>
<dbReference type="Proteomes" id="UP000199045">
    <property type="component" value="Unassembled WGS sequence"/>
</dbReference>
<accession>A0A1G7R108</accession>
<feature type="domain" description="SusD-like N-terminal" evidence="7">
    <location>
        <begin position="23"/>
        <end position="225"/>
    </location>
</feature>
<keyword evidence="5" id="KW-0998">Cell outer membrane</keyword>
<dbReference type="InterPro" id="IPR012944">
    <property type="entry name" value="SusD_RagB_dom"/>
</dbReference>
<evidence type="ECO:0000256" key="4">
    <source>
        <dbReference type="ARBA" id="ARBA00023136"/>
    </source>
</evidence>
<evidence type="ECO:0000256" key="2">
    <source>
        <dbReference type="ARBA" id="ARBA00006275"/>
    </source>
</evidence>
<dbReference type="RefSeq" id="WP_089834157.1">
    <property type="nucleotide sequence ID" value="NZ_FNBN01000003.1"/>
</dbReference>
<dbReference type="PROSITE" id="PS51257">
    <property type="entry name" value="PROKAR_LIPOPROTEIN"/>
    <property type="match status" value="1"/>
</dbReference>
<dbReference type="InterPro" id="IPR033985">
    <property type="entry name" value="SusD-like_N"/>
</dbReference>
<gene>
    <name evidence="8" type="ORF">SAMN04488121_103271</name>
</gene>
<dbReference type="SUPFAM" id="SSF48452">
    <property type="entry name" value="TPR-like"/>
    <property type="match status" value="1"/>
</dbReference>
<keyword evidence="4" id="KW-0472">Membrane</keyword>
<comment type="subcellular location">
    <subcellularLocation>
        <location evidence="1">Cell outer membrane</location>
    </subcellularLocation>
</comment>
<evidence type="ECO:0000259" key="7">
    <source>
        <dbReference type="Pfam" id="PF14322"/>
    </source>
</evidence>
<dbReference type="Gene3D" id="1.25.40.390">
    <property type="match status" value="2"/>
</dbReference>
<reference evidence="8 9" key="1">
    <citation type="submission" date="2016-10" db="EMBL/GenBank/DDBJ databases">
        <authorList>
            <person name="de Groot N.N."/>
        </authorList>
    </citation>
    <scope>NUCLEOTIDE SEQUENCE [LARGE SCALE GENOMIC DNA]</scope>
    <source>
        <strain evidence="8 9">DSM 527</strain>
    </source>
</reference>
<evidence type="ECO:0000256" key="5">
    <source>
        <dbReference type="ARBA" id="ARBA00023237"/>
    </source>
</evidence>
<evidence type="ECO:0000256" key="1">
    <source>
        <dbReference type="ARBA" id="ARBA00004442"/>
    </source>
</evidence>
<dbReference type="STRING" id="104663.SAMN04488121_103271"/>
<feature type="domain" description="RagB/SusD" evidence="6">
    <location>
        <begin position="360"/>
        <end position="467"/>
    </location>
</feature>
<evidence type="ECO:0000259" key="6">
    <source>
        <dbReference type="Pfam" id="PF07980"/>
    </source>
</evidence>
<dbReference type="Pfam" id="PF14322">
    <property type="entry name" value="SusD-like_3"/>
    <property type="match status" value="1"/>
</dbReference>
<dbReference type="EMBL" id="FNBN01000003">
    <property type="protein sequence ID" value="SDG04456.1"/>
    <property type="molecule type" value="Genomic_DNA"/>
</dbReference>
<dbReference type="AlphaFoldDB" id="A0A1G7R108"/>
<dbReference type="GO" id="GO:0009279">
    <property type="term" value="C:cell outer membrane"/>
    <property type="evidence" value="ECO:0007669"/>
    <property type="project" value="UniProtKB-SubCell"/>
</dbReference>
<protein>
    <submittedName>
        <fullName evidence="8">SusD family protein</fullName>
    </submittedName>
</protein>
<comment type="similarity">
    <text evidence="2">Belongs to the SusD family.</text>
</comment>